<dbReference type="Gene3D" id="2.40.70.10">
    <property type="entry name" value="Acid Proteases"/>
    <property type="match status" value="2"/>
</dbReference>
<feature type="active site" evidence="3">
    <location>
        <position position="114"/>
    </location>
</feature>
<keyword evidence="5" id="KW-0378">Hydrolase</keyword>
<feature type="domain" description="Peptidase A1" evidence="7">
    <location>
        <begin position="98"/>
        <end position="422"/>
    </location>
</feature>
<keyword evidence="6" id="KW-0732">Signal</keyword>
<evidence type="ECO:0000256" key="4">
    <source>
        <dbReference type="PIRSR" id="PIRSR601461-2"/>
    </source>
</evidence>
<evidence type="ECO:0000256" key="3">
    <source>
        <dbReference type="PIRSR" id="PIRSR601461-1"/>
    </source>
</evidence>
<evidence type="ECO:0000256" key="2">
    <source>
        <dbReference type="ARBA" id="ARBA00022750"/>
    </source>
</evidence>
<evidence type="ECO:0000313" key="9">
    <source>
        <dbReference type="Proteomes" id="UP000311382"/>
    </source>
</evidence>
<dbReference type="OrthoDB" id="771136at2759"/>
<keyword evidence="9" id="KW-1185">Reference proteome</keyword>
<dbReference type="InterPro" id="IPR034164">
    <property type="entry name" value="Pepsin-like_dom"/>
</dbReference>
<gene>
    <name evidence="8" type="ORF">DMC30DRAFT_443464</name>
</gene>
<feature type="chain" id="PRO_5022827933" evidence="6">
    <location>
        <begin position="28"/>
        <end position="432"/>
    </location>
</feature>
<comment type="similarity">
    <text evidence="1 5">Belongs to the peptidase A1 family.</text>
</comment>
<feature type="active site" evidence="3">
    <location>
        <position position="290"/>
    </location>
</feature>
<sequence>MPSLAALLPLALVPAAALSAPVKPAHAAPAPIRIATRAPPAGALTRDQFLERQVDSFARLARGAKRGASIAPGLHKRGKTATVPLKLHYNEYQGLDSHAAEIKIGGQSLPVLFDTGSPDLVVPVDCESGCSNGFFKTSKSKTFVKDGRDVSVSYGTGAATGYVAEDTVQVAGLTVEKQVFAAATKLDTAGGENWSGIFGLSPGGGAYTGGPSFIQRLIQDGALASNEFSLSLGGSKPELVLGGVDSSRIQADLVTVPNLGAASGIWLAGIGATTVDNNVVDEAVSYALVDSGSSFNAIPRSAAAAIYAKVNGTLWQTQRMTISGIQADVDIYTVPCSPSPDSGRVGFSFVGASSPTPVSMSSKTNVLEYADEESKERCFAATYGADVEMIPGSGMSGALLGMPFLKSVLTVFSFDNAANGVSMAFSGVKTGK</sequence>
<dbReference type="Proteomes" id="UP000311382">
    <property type="component" value="Unassembled WGS sequence"/>
</dbReference>
<feature type="disulfide bond" evidence="4">
    <location>
        <begin position="336"/>
        <end position="378"/>
    </location>
</feature>
<keyword evidence="5" id="KW-0645">Protease</keyword>
<dbReference type="GO" id="GO:0004190">
    <property type="term" value="F:aspartic-type endopeptidase activity"/>
    <property type="evidence" value="ECO:0007669"/>
    <property type="project" value="UniProtKB-KW"/>
</dbReference>
<evidence type="ECO:0000256" key="6">
    <source>
        <dbReference type="SAM" id="SignalP"/>
    </source>
</evidence>
<dbReference type="CDD" id="cd05471">
    <property type="entry name" value="pepsin_like"/>
    <property type="match status" value="1"/>
</dbReference>
<dbReference type="GO" id="GO:0006508">
    <property type="term" value="P:proteolysis"/>
    <property type="evidence" value="ECO:0007669"/>
    <property type="project" value="UniProtKB-KW"/>
</dbReference>
<dbReference type="InterPro" id="IPR033121">
    <property type="entry name" value="PEPTIDASE_A1"/>
</dbReference>
<dbReference type="PROSITE" id="PS00141">
    <property type="entry name" value="ASP_PROTEASE"/>
    <property type="match status" value="2"/>
</dbReference>
<dbReference type="STRING" id="5288.A0A5C5G679"/>
<dbReference type="PANTHER" id="PTHR47966:SF51">
    <property type="entry name" value="BETA-SITE APP-CLEAVING ENZYME, ISOFORM A-RELATED"/>
    <property type="match status" value="1"/>
</dbReference>
<protein>
    <submittedName>
        <fullName evidence="8">Aspartic peptidase domain-containing protein</fullName>
    </submittedName>
</protein>
<keyword evidence="4" id="KW-1015">Disulfide bond</keyword>
<evidence type="ECO:0000256" key="1">
    <source>
        <dbReference type="ARBA" id="ARBA00007447"/>
    </source>
</evidence>
<feature type="signal peptide" evidence="6">
    <location>
        <begin position="1"/>
        <end position="27"/>
    </location>
</feature>
<reference evidence="8 9" key="1">
    <citation type="submission" date="2019-03" db="EMBL/GenBank/DDBJ databases">
        <title>Rhodosporidium diobovatum UCD-FST 08-225 genome sequencing, assembly, and annotation.</title>
        <authorList>
            <person name="Fakankun I.U."/>
            <person name="Fristensky B."/>
            <person name="Levin D.B."/>
        </authorList>
    </citation>
    <scope>NUCLEOTIDE SEQUENCE [LARGE SCALE GENOMIC DNA]</scope>
    <source>
        <strain evidence="8 9">UCD-FST 08-225</strain>
    </source>
</reference>
<evidence type="ECO:0000313" key="8">
    <source>
        <dbReference type="EMBL" id="TNY24617.1"/>
    </source>
</evidence>
<keyword evidence="2 5" id="KW-0064">Aspartyl protease</keyword>
<name>A0A5C5G679_9BASI</name>
<dbReference type="Pfam" id="PF00026">
    <property type="entry name" value="Asp"/>
    <property type="match status" value="1"/>
</dbReference>
<evidence type="ECO:0000256" key="5">
    <source>
        <dbReference type="RuleBase" id="RU000454"/>
    </source>
</evidence>
<dbReference type="InterPro" id="IPR021109">
    <property type="entry name" value="Peptidase_aspartic_dom_sf"/>
</dbReference>
<organism evidence="8 9">
    <name type="scientific">Rhodotorula diobovata</name>
    <dbReference type="NCBI Taxonomy" id="5288"/>
    <lineage>
        <taxon>Eukaryota</taxon>
        <taxon>Fungi</taxon>
        <taxon>Dikarya</taxon>
        <taxon>Basidiomycota</taxon>
        <taxon>Pucciniomycotina</taxon>
        <taxon>Microbotryomycetes</taxon>
        <taxon>Sporidiobolales</taxon>
        <taxon>Sporidiobolaceae</taxon>
        <taxon>Rhodotorula</taxon>
    </lineage>
</organism>
<evidence type="ECO:0000259" key="7">
    <source>
        <dbReference type="PROSITE" id="PS51767"/>
    </source>
</evidence>
<dbReference type="PRINTS" id="PR00792">
    <property type="entry name" value="PEPSIN"/>
</dbReference>
<accession>A0A5C5G679</accession>
<dbReference type="SUPFAM" id="SSF50630">
    <property type="entry name" value="Acid proteases"/>
    <property type="match status" value="1"/>
</dbReference>
<dbReference type="InterPro" id="IPR001969">
    <property type="entry name" value="Aspartic_peptidase_AS"/>
</dbReference>
<comment type="caution">
    <text evidence="8">The sequence shown here is derived from an EMBL/GenBank/DDBJ whole genome shotgun (WGS) entry which is preliminary data.</text>
</comment>
<dbReference type="PROSITE" id="PS51767">
    <property type="entry name" value="PEPTIDASE_A1"/>
    <property type="match status" value="1"/>
</dbReference>
<dbReference type="EMBL" id="SOZI01000002">
    <property type="protein sequence ID" value="TNY24617.1"/>
    <property type="molecule type" value="Genomic_DNA"/>
</dbReference>
<dbReference type="InterPro" id="IPR001461">
    <property type="entry name" value="Aspartic_peptidase_A1"/>
</dbReference>
<dbReference type="AlphaFoldDB" id="A0A5C5G679"/>
<dbReference type="PANTHER" id="PTHR47966">
    <property type="entry name" value="BETA-SITE APP-CLEAVING ENZYME, ISOFORM A-RELATED"/>
    <property type="match status" value="1"/>
</dbReference>
<proteinExistence type="inferred from homology"/>